<comment type="similarity">
    <text evidence="7">Belongs to the binding-protein-dependent transport system permease family.</text>
</comment>
<dbReference type="PATRIC" id="fig|1307839.3.peg.1805"/>
<dbReference type="InterPro" id="IPR035906">
    <property type="entry name" value="MetI-like_sf"/>
</dbReference>
<evidence type="ECO:0000256" key="5">
    <source>
        <dbReference type="ARBA" id="ARBA00022989"/>
    </source>
</evidence>
<dbReference type="EMBL" id="CP013118">
    <property type="protein sequence ID" value="ALO15346.1"/>
    <property type="molecule type" value="Genomic_DNA"/>
</dbReference>
<organism evidence="9 10">
    <name type="scientific">Salinivirga cyanobacteriivorans</name>
    <dbReference type="NCBI Taxonomy" id="1307839"/>
    <lineage>
        <taxon>Bacteria</taxon>
        <taxon>Pseudomonadati</taxon>
        <taxon>Bacteroidota</taxon>
        <taxon>Bacteroidia</taxon>
        <taxon>Bacteroidales</taxon>
        <taxon>Salinivirgaceae</taxon>
        <taxon>Salinivirga</taxon>
    </lineage>
</organism>
<dbReference type="OrthoDB" id="9783218at2"/>
<keyword evidence="10" id="KW-1185">Reference proteome</keyword>
<comment type="subcellular location">
    <subcellularLocation>
        <location evidence="1 7">Cell membrane</location>
        <topology evidence="1 7">Multi-pass membrane protein</topology>
    </subcellularLocation>
</comment>
<keyword evidence="2 7" id="KW-0813">Transport</keyword>
<protein>
    <submittedName>
        <fullName evidence="9">Glutathione transport system permease protein GsiD</fullName>
    </submittedName>
</protein>
<dbReference type="PROSITE" id="PS50928">
    <property type="entry name" value="ABC_TM1"/>
    <property type="match status" value="1"/>
</dbReference>
<evidence type="ECO:0000313" key="9">
    <source>
        <dbReference type="EMBL" id="ALO15346.1"/>
    </source>
</evidence>
<dbReference type="STRING" id="1307839.L21SP5_01704"/>
<feature type="domain" description="ABC transmembrane type-1" evidence="8">
    <location>
        <begin position="192"/>
        <end position="382"/>
    </location>
</feature>
<reference evidence="9 10" key="1">
    <citation type="submission" date="2015-11" db="EMBL/GenBank/DDBJ databases">
        <title>Description and complete genome sequence of a novel strain predominating in hypersaline microbial mats and representing a new family of the Bacteriodetes phylum.</title>
        <authorList>
            <person name="Spring S."/>
            <person name="Bunk B."/>
            <person name="Sproer C."/>
            <person name="Klenk H.-P."/>
        </authorList>
    </citation>
    <scope>NUCLEOTIDE SEQUENCE [LARGE SCALE GENOMIC DNA]</scope>
    <source>
        <strain evidence="9 10">L21-Spi-D4</strain>
    </source>
</reference>
<feature type="transmembrane region" description="Helical" evidence="7">
    <location>
        <begin position="255"/>
        <end position="274"/>
    </location>
</feature>
<dbReference type="Proteomes" id="UP000064893">
    <property type="component" value="Chromosome"/>
</dbReference>
<dbReference type="Pfam" id="PF00528">
    <property type="entry name" value="BPD_transp_1"/>
    <property type="match status" value="1"/>
</dbReference>
<dbReference type="SUPFAM" id="SSF161098">
    <property type="entry name" value="MetI-like"/>
    <property type="match status" value="1"/>
</dbReference>
<dbReference type="InterPro" id="IPR000515">
    <property type="entry name" value="MetI-like"/>
</dbReference>
<evidence type="ECO:0000256" key="6">
    <source>
        <dbReference type="ARBA" id="ARBA00023136"/>
    </source>
</evidence>
<dbReference type="GO" id="GO:0055085">
    <property type="term" value="P:transmembrane transport"/>
    <property type="evidence" value="ECO:0007669"/>
    <property type="project" value="InterPro"/>
</dbReference>
<dbReference type="Pfam" id="PF12911">
    <property type="entry name" value="OppC_N"/>
    <property type="match status" value="1"/>
</dbReference>
<dbReference type="InterPro" id="IPR050366">
    <property type="entry name" value="BP-dependent_transpt_permease"/>
</dbReference>
<dbReference type="InterPro" id="IPR025966">
    <property type="entry name" value="OppC_N"/>
</dbReference>
<dbReference type="PANTHER" id="PTHR43386">
    <property type="entry name" value="OLIGOPEPTIDE TRANSPORT SYSTEM PERMEASE PROTEIN APPC"/>
    <property type="match status" value="1"/>
</dbReference>
<feature type="transmembrane region" description="Helical" evidence="7">
    <location>
        <begin position="227"/>
        <end position="249"/>
    </location>
</feature>
<evidence type="ECO:0000256" key="4">
    <source>
        <dbReference type="ARBA" id="ARBA00022692"/>
    </source>
</evidence>
<feature type="transmembrane region" description="Helical" evidence="7">
    <location>
        <begin position="194"/>
        <end position="220"/>
    </location>
</feature>
<feature type="transmembrane region" description="Helical" evidence="7">
    <location>
        <begin position="355"/>
        <end position="378"/>
    </location>
</feature>
<evidence type="ECO:0000256" key="2">
    <source>
        <dbReference type="ARBA" id="ARBA00022448"/>
    </source>
</evidence>
<keyword evidence="4 7" id="KW-0812">Transmembrane</keyword>
<keyword evidence="3" id="KW-1003">Cell membrane</keyword>
<dbReference type="RefSeq" id="WP_057952812.1">
    <property type="nucleotide sequence ID" value="NZ_CP013118.1"/>
</dbReference>
<dbReference type="PANTHER" id="PTHR43386:SF1">
    <property type="entry name" value="D,D-DIPEPTIDE TRANSPORT SYSTEM PERMEASE PROTEIN DDPC-RELATED"/>
    <property type="match status" value="1"/>
</dbReference>
<evidence type="ECO:0000256" key="3">
    <source>
        <dbReference type="ARBA" id="ARBA00022475"/>
    </source>
</evidence>
<name>A0A0S2HZC2_9BACT</name>
<sequence length="393" mass="43606">MIRSRVLKNFFKIKVAVTGLIIISLIFIIALLAYVIAPDNTPYANGQQITLGNIKPGKVITFLNIKRNKKTDSESWIYKFMHGFPSAYNRIPINNYEVNGDSIFIEEYGSTSKTKFQNSFHLADIFYAIQGGRTIKKKSGNYIIPIVNDKSKTVSISKLKAQIPEEAIKQQTFWLGTDRFGRDMLSRIIVGSRISISVGFIAVGISLFVGIILGLLGGYYGGIIDKLIMWLINVVWSIPTLLLVIAISMVLGKGFWQIFLAVGLTMWVEVARVVRGQVKSLKEKDFVLSARVLGISGSRIMFRHILPNTTGPLIVISAANFATAILLEAGLSFLGIGVQPPMPSWGNMIRDHYGYIVVDQAYLAIVPGLAIMLMVWSFNVLGYGLRDAFDVKN</sequence>
<dbReference type="AlphaFoldDB" id="A0A0S2HZC2"/>
<keyword evidence="6 7" id="KW-0472">Membrane</keyword>
<evidence type="ECO:0000313" key="10">
    <source>
        <dbReference type="Proteomes" id="UP000064893"/>
    </source>
</evidence>
<dbReference type="CDD" id="cd06261">
    <property type="entry name" value="TM_PBP2"/>
    <property type="match status" value="1"/>
</dbReference>
<evidence type="ECO:0000256" key="1">
    <source>
        <dbReference type="ARBA" id="ARBA00004651"/>
    </source>
</evidence>
<proteinExistence type="inferred from homology"/>
<evidence type="ECO:0000256" key="7">
    <source>
        <dbReference type="RuleBase" id="RU363032"/>
    </source>
</evidence>
<evidence type="ECO:0000259" key="8">
    <source>
        <dbReference type="PROSITE" id="PS50928"/>
    </source>
</evidence>
<dbReference type="Gene3D" id="1.10.3720.10">
    <property type="entry name" value="MetI-like"/>
    <property type="match status" value="1"/>
</dbReference>
<feature type="transmembrane region" description="Helical" evidence="7">
    <location>
        <begin position="12"/>
        <end position="37"/>
    </location>
</feature>
<accession>A0A0S2HZC2</accession>
<feature type="transmembrane region" description="Helical" evidence="7">
    <location>
        <begin position="312"/>
        <end position="334"/>
    </location>
</feature>
<gene>
    <name evidence="9" type="primary">gsiD</name>
    <name evidence="9" type="ORF">L21SP5_01704</name>
</gene>
<dbReference type="KEGG" id="blq:L21SP5_01704"/>
<dbReference type="GO" id="GO:0005886">
    <property type="term" value="C:plasma membrane"/>
    <property type="evidence" value="ECO:0007669"/>
    <property type="project" value="UniProtKB-SubCell"/>
</dbReference>
<keyword evidence="5 7" id="KW-1133">Transmembrane helix</keyword>